<dbReference type="AlphaFoldDB" id="A0AAD8YNE5"/>
<protein>
    <submittedName>
        <fullName evidence="5">Uncharacterized protein</fullName>
    </submittedName>
</protein>
<keyword evidence="6" id="KW-1185">Reference proteome</keyword>
<comment type="caution">
    <text evidence="5">The sequence shown here is derived from an EMBL/GenBank/DDBJ whole genome shotgun (WGS) entry which is preliminary data.</text>
</comment>
<dbReference type="PANTHER" id="PTHR24136">
    <property type="entry name" value="SOWAH (DROSOPHILA) HOMOLOG"/>
    <property type="match status" value="1"/>
</dbReference>
<dbReference type="PROSITE" id="PS50088">
    <property type="entry name" value="ANK_REPEAT"/>
    <property type="match status" value="2"/>
</dbReference>
<evidence type="ECO:0000256" key="3">
    <source>
        <dbReference type="ARBA" id="ARBA00023043"/>
    </source>
</evidence>
<dbReference type="Gene3D" id="1.25.40.20">
    <property type="entry name" value="Ankyrin repeat-containing domain"/>
    <property type="match status" value="1"/>
</dbReference>
<dbReference type="EMBL" id="JAROKS010000212">
    <property type="protein sequence ID" value="KAK1784393.1"/>
    <property type="molecule type" value="Genomic_DNA"/>
</dbReference>
<dbReference type="Pfam" id="PF12796">
    <property type="entry name" value="Ank_2"/>
    <property type="match status" value="1"/>
</dbReference>
<dbReference type="GO" id="GO:0045732">
    <property type="term" value="P:positive regulation of protein catabolic process"/>
    <property type="evidence" value="ECO:0007669"/>
    <property type="project" value="TreeGrafter"/>
</dbReference>
<comment type="similarity">
    <text evidence="1">Belongs to the ankyrin SOCS box (ASB) family.</text>
</comment>
<dbReference type="InterPro" id="IPR051573">
    <property type="entry name" value="Ankyrin-SOCS_box_domain"/>
</dbReference>
<evidence type="ECO:0000256" key="4">
    <source>
        <dbReference type="PROSITE-ProRule" id="PRU00023"/>
    </source>
</evidence>
<dbReference type="PROSITE" id="PS50297">
    <property type="entry name" value="ANK_REP_REGION"/>
    <property type="match status" value="2"/>
</dbReference>
<dbReference type="InterPro" id="IPR002110">
    <property type="entry name" value="Ankyrin_rpt"/>
</dbReference>
<evidence type="ECO:0000313" key="6">
    <source>
        <dbReference type="Proteomes" id="UP001239994"/>
    </source>
</evidence>
<dbReference type="PANTHER" id="PTHR24136:SF17">
    <property type="entry name" value="ANKYRIN REPEAT AND SOCS BOX PROTEIN 9"/>
    <property type="match status" value="1"/>
</dbReference>
<sequence length="221" mass="23525">MDVNSGAAVYFSNPLMSGEGACIPPVRADAEADWAAVHDAAFNGRLLVLHGLTRQCEVVNLTTLDGVTPLPAACQQGHRACAGLLIEHGARVNASTMSGSAPLSEASSKGHVTCVNLLLQHGATHQTPNPSTEEKFITPNRGTAPPPILVAILQSIPVLLYAISARTLNSNCSDIYVCVIKTRIEGSATNPWMFSGKEHFSEIFPKDVSVLFSPVYFIEKT</sequence>
<gene>
    <name evidence="5" type="ORF">P4O66_014830</name>
</gene>
<name>A0AAD8YNE5_9TELE</name>
<accession>A0AAD8YNE5</accession>
<feature type="repeat" description="ANK" evidence="4">
    <location>
        <begin position="65"/>
        <end position="97"/>
    </location>
</feature>
<feature type="repeat" description="ANK" evidence="4">
    <location>
        <begin position="98"/>
        <end position="130"/>
    </location>
</feature>
<evidence type="ECO:0000313" key="5">
    <source>
        <dbReference type="EMBL" id="KAK1784393.1"/>
    </source>
</evidence>
<reference evidence="5" key="1">
    <citation type="submission" date="2023-03" db="EMBL/GenBank/DDBJ databases">
        <title>Electrophorus voltai genome.</title>
        <authorList>
            <person name="Bian C."/>
        </authorList>
    </citation>
    <scope>NUCLEOTIDE SEQUENCE</scope>
    <source>
        <strain evidence="5">CB-2022</strain>
        <tissue evidence="5">Muscle</tissue>
    </source>
</reference>
<evidence type="ECO:0000256" key="2">
    <source>
        <dbReference type="ARBA" id="ARBA00022737"/>
    </source>
</evidence>
<dbReference type="SMART" id="SM00248">
    <property type="entry name" value="ANK"/>
    <property type="match status" value="3"/>
</dbReference>
<dbReference type="SUPFAM" id="SSF48403">
    <property type="entry name" value="Ankyrin repeat"/>
    <property type="match status" value="1"/>
</dbReference>
<dbReference type="InterPro" id="IPR036770">
    <property type="entry name" value="Ankyrin_rpt-contain_sf"/>
</dbReference>
<organism evidence="5 6">
    <name type="scientific">Electrophorus voltai</name>
    <dbReference type="NCBI Taxonomy" id="2609070"/>
    <lineage>
        <taxon>Eukaryota</taxon>
        <taxon>Metazoa</taxon>
        <taxon>Chordata</taxon>
        <taxon>Craniata</taxon>
        <taxon>Vertebrata</taxon>
        <taxon>Euteleostomi</taxon>
        <taxon>Actinopterygii</taxon>
        <taxon>Neopterygii</taxon>
        <taxon>Teleostei</taxon>
        <taxon>Ostariophysi</taxon>
        <taxon>Gymnotiformes</taxon>
        <taxon>Gymnotoidei</taxon>
        <taxon>Gymnotidae</taxon>
        <taxon>Electrophorus</taxon>
    </lineage>
</organism>
<keyword evidence="3 4" id="KW-0040">ANK repeat</keyword>
<dbReference type="Proteomes" id="UP001239994">
    <property type="component" value="Unassembled WGS sequence"/>
</dbReference>
<dbReference type="GO" id="GO:0016567">
    <property type="term" value="P:protein ubiquitination"/>
    <property type="evidence" value="ECO:0007669"/>
    <property type="project" value="TreeGrafter"/>
</dbReference>
<evidence type="ECO:0000256" key="1">
    <source>
        <dbReference type="ARBA" id="ARBA00005949"/>
    </source>
</evidence>
<proteinExistence type="inferred from homology"/>
<keyword evidence="2" id="KW-0677">Repeat</keyword>